<dbReference type="SUPFAM" id="SSF57277">
    <property type="entry name" value="Granulin repeat"/>
    <property type="match status" value="1"/>
</dbReference>
<dbReference type="SMART" id="SM00277">
    <property type="entry name" value="GRAN"/>
    <property type="match status" value="1"/>
</dbReference>
<dbReference type="InterPro" id="IPR038765">
    <property type="entry name" value="Papain-like_cys_pep_sf"/>
</dbReference>
<feature type="domain" description="Granulins" evidence="7">
    <location>
        <begin position="420"/>
        <end position="477"/>
    </location>
</feature>
<reference evidence="10 11" key="1">
    <citation type="journal article" date="2023" name="Hortic Res">
        <title>Pangenome of water caltrop reveals structural variations and asymmetric subgenome divergence after allopolyploidization.</title>
        <authorList>
            <person name="Zhang X."/>
            <person name="Chen Y."/>
            <person name="Wang L."/>
            <person name="Yuan Y."/>
            <person name="Fang M."/>
            <person name="Shi L."/>
            <person name="Lu R."/>
            <person name="Comes H.P."/>
            <person name="Ma Y."/>
            <person name="Chen Y."/>
            <person name="Huang G."/>
            <person name="Zhou Y."/>
            <person name="Zheng Z."/>
            <person name="Qiu Y."/>
        </authorList>
    </citation>
    <scope>NUCLEOTIDE SEQUENCE [LARGE SCALE GENOMIC DNA]</scope>
    <source>
        <strain evidence="10">F231</strain>
    </source>
</reference>
<evidence type="ECO:0000313" key="11">
    <source>
        <dbReference type="Proteomes" id="UP001346149"/>
    </source>
</evidence>
<feature type="domain" description="Peptidase C1A papain C-terminal" evidence="8">
    <location>
        <begin position="188"/>
        <end position="403"/>
    </location>
</feature>
<dbReference type="InterPro" id="IPR000668">
    <property type="entry name" value="Peptidase_C1A_C"/>
</dbReference>
<gene>
    <name evidence="10" type="ORF">SAY86_003443</name>
</gene>
<dbReference type="SMART" id="SM00848">
    <property type="entry name" value="Inhibitor_I29"/>
    <property type="match status" value="1"/>
</dbReference>
<evidence type="ECO:0000259" key="8">
    <source>
        <dbReference type="SMART" id="SM00645"/>
    </source>
</evidence>
<dbReference type="FunFam" id="2.10.25.160:FF:000002">
    <property type="entry name" value="Cysteine protease 1"/>
    <property type="match status" value="1"/>
</dbReference>
<dbReference type="Gene3D" id="3.90.70.10">
    <property type="entry name" value="Cysteine proteinases"/>
    <property type="match status" value="1"/>
</dbReference>
<organism evidence="10 11">
    <name type="scientific">Trapa natans</name>
    <name type="common">Water chestnut</name>
    <dbReference type="NCBI Taxonomy" id="22666"/>
    <lineage>
        <taxon>Eukaryota</taxon>
        <taxon>Viridiplantae</taxon>
        <taxon>Streptophyta</taxon>
        <taxon>Embryophyta</taxon>
        <taxon>Tracheophyta</taxon>
        <taxon>Spermatophyta</taxon>
        <taxon>Magnoliopsida</taxon>
        <taxon>eudicotyledons</taxon>
        <taxon>Gunneridae</taxon>
        <taxon>Pentapetalae</taxon>
        <taxon>rosids</taxon>
        <taxon>malvids</taxon>
        <taxon>Myrtales</taxon>
        <taxon>Lythraceae</taxon>
        <taxon>Trapa</taxon>
    </lineage>
</organism>
<dbReference type="Pfam" id="PF00112">
    <property type="entry name" value="Peptidase_C1"/>
    <property type="match status" value="1"/>
</dbReference>
<proteinExistence type="inferred from homology"/>
<accession>A0AAN7RMT0</accession>
<dbReference type="InterPro" id="IPR013201">
    <property type="entry name" value="Prot_inhib_I29"/>
</dbReference>
<dbReference type="PROSITE" id="PS00639">
    <property type="entry name" value="THIOL_PROTEASE_HIS"/>
    <property type="match status" value="1"/>
</dbReference>
<sequence>MAPTQEIALTSSLLSLSMAFPTYLYIRKKRISPSETRTKLIFPSSMEKARPLFFMAALLAAMASFLAAATSDISIVDEQHGVQFSGPNNRTDVEVWAIYKSWLVQHGKAYNGLGVKERRFEAFKDNLRFVDEHNARMGQTYQLGMNRFADLTNEEFRRMYLGFRKGKVLKGKGSGSSTRYAFKEDEDLPDKVDWRERGAVVEVKDQGQCGSCWAFSAVAAVEGINKIVTGDLITLSEQELVDCDTTYNQGCNGGLMDYAFEFIVNNGGIHTEEDYPYRAADRRCDPTEKRDRVVAMDGYEDVPQNDEKSLKKAVAHQPVSVAVEAGGRAFQLYRSSIFTGSCGTDLDHGVVVVGYGADNGVDYWTVRNSWGPMWGEDGYIRMERSIEAESGRCGIAMEPLYPVKTGANPGPSPPSPPVKCDEYYSCPEKSTCCCIYELGGYCFAWGCCPLESATCCDDSYSCCPQEYPVCDLEAQTCKISKNNPLGVQMLKRNYARRYRTRELAGAATRKP</sequence>
<dbReference type="GO" id="GO:0006508">
    <property type="term" value="P:proteolysis"/>
    <property type="evidence" value="ECO:0007669"/>
    <property type="project" value="UniProtKB-KW"/>
</dbReference>
<dbReference type="InterPro" id="IPR025660">
    <property type="entry name" value="Pept_his_AS"/>
</dbReference>
<comment type="caution">
    <text evidence="10">The sequence shown here is derived from an EMBL/GenBank/DDBJ whole genome shotgun (WGS) entry which is preliminary data.</text>
</comment>
<name>A0AAN7RMT0_TRANT</name>
<dbReference type="PROSITE" id="PS00640">
    <property type="entry name" value="THIOL_PROTEASE_ASN"/>
    <property type="match status" value="1"/>
</dbReference>
<dbReference type="FunFam" id="3.90.70.10:FF:000068">
    <property type="entry name" value="Cysteine protease 1"/>
    <property type="match status" value="1"/>
</dbReference>
<feature type="domain" description="Cathepsin propeptide inhibitor" evidence="9">
    <location>
        <begin position="99"/>
        <end position="156"/>
    </location>
</feature>
<dbReference type="InterPro" id="IPR025661">
    <property type="entry name" value="Pept_asp_AS"/>
</dbReference>
<evidence type="ECO:0000256" key="1">
    <source>
        <dbReference type="ARBA" id="ARBA00008455"/>
    </source>
</evidence>
<dbReference type="Gene3D" id="2.10.25.160">
    <property type="entry name" value="Granulin"/>
    <property type="match status" value="1"/>
</dbReference>
<dbReference type="InterPro" id="IPR039417">
    <property type="entry name" value="Peptidase_C1A_papain-like"/>
</dbReference>
<evidence type="ECO:0000256" key="5">
    <source>
        <dbReference type="ARBA" id="ARBA00023157"/>
    </source>
</evidence>
<keyword evidence="11" id="KW-1185">Reference proteome</keyword>
<evidence type="ECO:0000256" key="6">
    <source>
        <dbReference type="ARBA" id="ARBA00023180"/>
    </source>
</evidence>
<dbReference type="GO" id="GO:0008234">
    <property type="term" value="F:cysteine-type peptidase activity"/>
    <property type="evidence" value="ECO:0007669"/>
    <property type="project" value="UniProtKB-KW"/>
</dbReference>
<evidence type="ECO:0000313" key="10">
    <source>
        <dbReference type="EMBL" id="KAK4803626.1"/>
    </source>
</evidence>
<evidence type="ECO:0008006" key="12">
    <source>
        <dbReference type="Google" id="ProtNLM"/>
    </source>
</evidence>
<dbReference type="InterPro" id="IPR013128">
    <property type="entry name" value="Peptidase_C1A"/>
</dbReference>
<dbReference type="SMART" id="SM00645">
    <property type="entry name" value="Pept_C1"/>
    <property type="match status" value="1"/>
</dbReference>
<dbReference type="Pfam" id="PF08246">
    <property type="entry name" value="Inhibitor_I29"/>
    <property type="match status" value="1"/>
</dbReference>
<evidence type="ECO:0000259" key="9">
    <source>
        <dbReference type="SMART" id="SM00848"/>
    </source>
</evidence>
<keyword evidence="4" id="KW-0788">Thiol protease</keyword>
<dbReference type="InterPro" id="IPR000118">
    <property type="entry name" value="Granulin"/>
</dbReference>
<evidence type="ECO:0000256" key="3">
    <source>
        <dbReference type="ARBA" id="ARBA00022801"/>
    </source>
</evidence>
<keyword evidence="2" id="KW-0645">Protease</keyword>
<keyword evidence="3" id="KW-0378">Hydrolase</keyword>
<dbReference type="InterPro" id="IPR037277">
    <property type="entry name" value="Granulin_sf"/>
</dbReference>
<evidence type="ECO:0000256" key="2">
    <source>
        <dbReference type="ARBA" id="ARBA00022670"/>
    </source>
</evidence>
<dbReference type="AlphaFoldDB" id="A0AAN7RMT0"/>
<evidence type="ECO:0000259" key="7">
    <source>
        <dbReference type="SMART" id="SM00277"/>
    </source>
</evidence>
<evidence type="ECO:0000256" key="4">
    <source>
        <dbReference type="ARBA" id="ARBA00022807"/>
    </source>
</evidence>
<protein>
    <recommendedName>
        <fullName evidence="12">Cysteine protease</fullName>
    </recommendedName>
</protein>
<dbReference type="EMBL" id="JAXQNO010000001">
    <property type="protein sequence ID" value="KAK4803626.1"/>
    <property type="molecule type" value="Genomic_DNA"/>
</dbReference>
<dbReference type="Pfam" id="PF00396">
    <property type="entry name" value="Granulin"/>
    <property type="match status" value="1"/>
</dbReference>
<dbReference type="PANTHER" id="PTHR12411">
    <property type="entry name" value="CYSTEINE PROTEASE FAMILY C1-RELATED"/>
    <property type="match status" value="1"/>
</dbReference>
<dbReference type="PROSITE" id="PS00139">
    <property type="entry name" value="THIOL_PROTEASE_CYS"/>
    <property type="match status" value="1"/>
</dbReference>
<dbReference type="SUPFAM" id="SSF54001">
    <property type="entry name" value="Cysteine proteinases"/>
    <property type="match status" value="1"/>
</dbReference>
<keyword evidence="5" id="KW-1015">Disulfide bond</keyword>
<dbReference type="InterPro" id="IPR000169">
    <property type="entry name" value="Pept_cys_AS"/>
</dbReference>
<comment type="similarity">
    <text evidence="1">Belongs to the peptidase C1 family.</text>
</comment>
<dbReference type="CDD" id="cd02248">
    <property type="entry name" value="Peptidase_C1A"/>
    <property type="match status" value="1"/>
</dbReference>
<keyword evidence="6" id="KW-0325">Glycoprotein</keyword>
<dbReference type="PRINTS" id="PR00705">
    <property type="entry name" value="PAPAIN"/>
</dbReference>
<dbReference type="Proteomes" id="UP001346149">
    <property type="component" value="Unassembled WGS sequence"/>
</dbReference>